<keyword evidence="10" id="KW-1185">Reference proteome</keyword>
<dbReference type="SUPFAM" id="SSF57863">
    <property type="entry name" value="ArfGap/RecO-like zinc finger"/>
    <property type="match status" value="1"/>
</dbReference>
<dbReference type="InterPro" id="IPR003717">
    <property type="entry name" value="RecO"/>
</dbReference>
<accession>A0ABY6MU46</accession>
<feature type="domain" description="DNA replication/recombination mediator RecO N-terminal" evidence="8">
    <location>
        <begin position="16"/>
        <end position="90"/>
    </location>
</feature>
<keyword evidence="4 7" id="KW-0233">DNA recombination</keyword>
<organism evidence="9 10">
    <name type="scientific">Caldimonas aquatica</name>
    <dbReference type="NCBI Taxonomy" id="376175"/>
    <lineage>
        <taxon>Bacteria</taxon>
        <taxon>Pseudomonadati</taxon>
        <taxon>Pseudomonadota</taxon>
        <taxon>Betaproteobacteria</taxon>
        <taxon>Burkholderiales</taxon>
        <taxon>Sphaerotilaceae</taxon>
        <taxon>Caldimonas</taxon>
    </lineage>
</organism>
<dbReference type="PANTHER" id="PTHR33991:SF1">
    <property type="entry name" value="DNA REPAIR PROTEIN RECO"/>
    <property type="match status" value="1"/>
</dbReference>
<evidence type="ECO:0000256" key="3">
    <source>
        <dbReference type="ARBA" id="ARBA00022763"/>
    </source>
</evidence>
<name>A0ABY6MU46_9BURK</name>
<evidence type="ECO:0000256" key="5">
    <source>
        <dbReference type="ARBA" id="ARBA00023204"/>
    </source>
</evidence>
<keyword evidence="5 7" id="KW-0234">DNA repair</keyword>
<dbReference type="EMBL" id="CP110257">
    <property type="protein sequence ID" value="UZD55533.1"/>
    <property type="molecule type" value="Genomic_DNA"/>
</dbReference>
<proteinExistence type="inferred from homology"/>
<sequence length="261" mass="28570">MTSARSRTPVQRITGEPAYVLHRYDWSESSLILDVFTRHHGRVALVAKGAKRPYSQLRSALLPFQRLAVAFSVREEEGGEVHTLKAAEWAGGAAMLTGAALLTGFYLNELLMKLLARADPHPRLFDAYAATLPSLRGPEREVQRALRAFELLLLRELGVLPELDVVTLTQASVSDETVYRVHGDAGVMEAPAGEPGVPGRVLRSLERALQAWPVTGGPADVQQACEAALPELKAALRPLLHYHLGTSVLRTRQLLIELLPP</sequence>
<reference evidence="9" key="1">
    <citation type="submission" date="2022-10" db="EMBL/GenBank/DDBJ databases">
        <title>Complete genome sequence of Schlegelella aquatica LMG 23380.</title>
        <authorList>
            <person name="Musilova J."/>
            <person name="Kourilova X."/>
            <person name="Bezdicek M."/>
            <person name="Hermankova K."/>
            <person name="Obruca S."/>
            <person name="Sedlar K."/>
        </authorList>
    </citation>
    <scope>NUCLEOTIDE SEQUENCE</scope>
    <source>
        <strain evidence="9">LMG 23380</strain>
    </source>
</reference>
<evidence type="ECO:0000256" key="2">
    <source>
        <dbReference type="ARBA" id="ARBA00021310"/>
    </source>
</evidence>
<dbReference type="Pfam" id="PF02565">
    <property type="entry name" value="RecO_C"/>
    <property type="match status" value="1"/>
</dbReference>
<dbReference type="InterPro" id="IPR012340">
    <property type="entry name" value="NA-bd_OB-fold"/>
</dbReference>
<dbReference type="RefSeq" id="WP_264893287.1">
    <property type="nucleotide sequence ID" value="NZ_CP110257.1"/>
</dbReference>
<protein>
    <recommendedName>
        <fullName evidence="2 7">DNA repair protein RecO</fullName>
    </recommendedName>
    <alternativeName>
        <fullName evidence="6 7">Recombination protein O</fullName>
    </alternativeName>
</protein>
<dbReference type="SUPFAM" id="SSF50249">
    <property type="entry name" value="Nucleic acid-binding proteins"/>
    <property type="match status" value="1"/>
</dbReference>
<dbReference type="Gene3D" id="1.20.1440.120">
    <property type="entry name" value="Recombination protein O, C-terminal domain"/>
    <property type="match status" value="1"/>
</dbReference>
<dbReference type="Gene3D" id="2.40.50.140">
    <property type="entry name" value="Nucleic acid-binding proteins"/>
    <property type="match status" value="1"/>
</dbReference>
<comment type="similarity">
    <text evidence="1 7">Belongs to the RecO family.</text>
</comment>
<dbReference type="NCBIfam" id="TIGR00613">
    <property type="entry name" value="reco"/>
    <property type="match status" value="1"/>
</dbReference>
<dbReference type="InterPro" id="IPR022572">
    <property type="entry name" value="DNA_rep/recomb_RecO_N"/>
</dbReference>
<keyword evidence="3 7" id="KW-0227">DNA damage</keyword>
<dbReference type="Pfam" id="PF11967">
    <property type="entry name" value="RecO_N"/>
    <property type="match status" value="1"/>
</dbReference>
<evidence type="ECO:0000313" key="10">
    <source>
        <dbReference type="Proteomes" id="UP001163266"/>
    </source>
</evidence>
<evidence type="ECO:0000259" key="8">
    <source>
        <dbReference type="Pfam" id="PF11967"/>
    </source>
</evidence>
<gene>
    <name evidence="7 9" type="primary">recO</name>
    <name evidence="9" type="ORF">OMP39_02790</name>
</gene>
<evidence type="ECO:0000256" key="4">
    <source>
        <dbReference type="ARBA" id="ARBA00023172"/>
    </source>
</evidence>
<dbReference type="InterPro" id="IPR037278">
    <property type="entry name" value="ARFGAP/RecO"/>
</dbReference>
<evidence type="ECO:0000313" key="9">
    <source>
        <dbReference type="EMBL" id="UZD55533.1"/>
    </source>
</evidence>
<dbReference type="PANTHER" id="PTHR33991">
    <property type="entry name" value="DNA REPAIR PROTEIN RECO"/>
    <property type="match status" value="1"/>
</dbReference>
<evidence type="ECO:0000256" key="7">
    <source>
        <dbReference type="HAMAP-Rule" id="MF_00201"/>
    </source>
</evidence>
<dbReference type="Proteomes" id="UP001163266">
    <property type="component" value="Chromosome"/>
</dbReference>
<dbReference type="HAMAP" id="MF_00201">
    <property type="entry name" value="RecO"/>
    <property type="match status" value="1"/>
</dbReference>
<dbReference type="InterPro" id="IPR042242">
    <property type="entry name" value="RecO_C"/>
</dbReference>
<comment type="function">
    <text evidence="7">Involved in DNA repair and RecF pathway recombination.</text>
</comment>
<evidence type="ECO:0000256" key="1">
    <source>
        <dbReference type="ARBA" id="ARBA00007452"/>
    </source>
</evidence>
<evidence type="ECO:0000256" key="6">
    <source>
        <dbReference type="ARBA" id="ARBA00033409"/>
    </source>
</evidence>